<protein>
    <submittedName>
        <fullName evidence="2">Uncharacterized protein</fullName>
    </submittedName>
</protein>
<name>A0A1R4B752_9VIBR</name>
<dbReference type="Proteomes" id="UP000189475">
    <property type="component" value="Unassembled WGS sequence"/>
</dbReference>
<evidence type="ECO:0000256" key="1">
    <source>
        <dbReference type="SAM" id="MobiDB-lite"/>
    </source>
</evidence>
<accession>A0A1R4B752</accession>
<reference evidence="2 3" key="1">
    <citation type="submission" date="2017-02" db="EMBL/GenBank/DDBJ databases">
        <authorList>
            <person name="Peterson S.W."/>
        </authorList>
    </citation>
    <scope>NUCLEOTIDE SEQUENCE [LARGE SCALE GENOMIC DNA]</scope>
    <source>
        <strain evidence="2 3">CECT 9027</strain>
    </source>
</reference>
<evidence type="ECO:0000313" key="2">
    <source>
        <dbReference type="EMBL" id="SJL84744.1"/>
    </source>
</evidence>
<gene>
    <name evidence="2" type="ORF">VPAL9027_02741</name>
</gene>
<dbReference type="AlphaFoldDB" id="A0A1R4B752"/>
<feature type="compositionally biased region" description="Basic and acidic residues" evidence="1">
    <location>
        <begin position="49"/>
        <end position="60"/>
    </location>
</feature>
<proteinExistence type="predicted"/>
<keyword evidence="3" id="KW-1185">Reference proteome</keyword>
<dbReference type="EMBL" id="FUFT01000006">
    <property type="protein sequence ID" value="SJL84744.1"/>
    <property type="molecule type" value="Genomic_DNA"/>
</dbReference>
<organism evidence="2 3">
    <name type="scientific">Vibrio palustris</name>
    <dbReference type="NCBI Taxonomy" id="1918946"/>
    <lineage>
        <taxon>Bacteria</taxon>
        <taxon>Pseudomonadati</taxon>
        <taxon>Pseudomonadota</taxon>
        <taxon>Gammaproteobacteria</taxon>
        <taxon>Vibrionales</taxon>
        <taxon>Vibrionaceae</taxon>
        <taxon>Vibrio</taxon>
    </lineage>
</organism>
<feature type="region of interest" description="Disordered" evidence="1">
    <location>
        <begin position="29"/>
        <end position="60"/>
    </location>
</feature>
<sequence>MSHGNAVFWDRTVLKYKLSQKTSLNDEIKRRKRNRRHCTERGGAVLSRTTKEASSKREPA</sequence>
<evidence type="ECO:0000313" key="3">
    <source>
        <dbReference type="Proteomes" id="UP000189475"/>
    </source>
</evidence>